<name>X0SR02_9ZZZZ</name>
<proteinExistence type="predicted"/>
<sequence length="229" mass="25760">MKVKITGCSGENYWYSERIGEIFEVQCDEGYMTEDDAVPGHKGHIDTQDCTIIKEDKMNKVEAVERTAVKFRLLKADFSLTKVDVIKLKWPYDPPSNGGTLCYLCDINDNPEGTWGECGGCVLKEAGIGCCDRGSPWREWQAAHEENNPKKAGQACDKIIEACETWLESHKKKVSIKTKPEVTYVPWEGKKDYPEGAVIFKVTTEGEGIRLNVVDPYGNWVWTIADINS</sequence>
<dbReference type="EMBL" id="BARS01005764">
    <property type="protein sequence ID" value="GAF78332.1"/>
    <property type="molecule type" value="Genomic_DNA"/>
</dbReference>
<comment type="caution">
    <text evidence="1">The sequence shown here is derived from an EMBL/GenBank/DDBJ whole genome shotgun (WGS) entry which is preliminary data.</text>
</comment>
<accession>X0SR02</accession>
<evidence type="ECO:0000313" key="1">
    <source>
        <dbReference type="EMBL" id="GAF78332.1"/>
    </source>
</evidence>
<feature type="non-terminal residue" evidence="1">
    <location>
        <position position="229"/>
    </location>
</feature>
<reference evidence="1" key="1">
    <citation type="journal article" date="2014" name="Front. Microbiol.">
        <title>High frequency of phylogenetically diverse reductive dehalogenase-homologous genes in deep subseafloor sedimentary metagenomes.</title>
        <authorList>
            <person name="Kawai M."/>
            <person name="Futagami T."/>
            <person name="Toyoda A."/>
            <person name="Takaki Y."/>
            <person name="Nishi S."/>
            <person name="Hori S."/>
            <person name="Arai W."/>
            <person name="Tsubouchi T."/>
            <person name="Morono Y."/>
            <person name="Uchiyama I."/>
            <person name="Ito T."/>
            <person name="Fujiyama A."/>
            <person name="Inagaki F."/>
            <person name="Takami H."/>
        </authorList>
    </citation>
    <scope>NUCLEOTIDE SEQUENCE</scope>
    <source>
        <strain evidence="1">Expedition CK06-06</strain>
    </source>
</reference>
<dbReference type="AlphaFoldDB" id="X0SR02"/>
<organism evidence="1">
    <name type="scientific">marine sediment metagenome</name>
    <dbReference type="NCBI Taxonomy" id="412755"/>
    <lineage>
        <taxon>unclassified sequences</taxon>
        <taxon>metagenomes</taxon>
        <taxon>ecological metagenomes</taxon>
    </lineage>
</organism>
<gene>
    <name evidence="1" type="ORF">S01H1_11307</name>
</gene>
<protein>
    <submittedName>
        <fullName evidence="1">Uncharacterized protein</fullName>
    </submittedName>
</protein>